<dbReference type="OrthoDB" id="2415966at2759"/>
<keyword evidence="5" id="KW-0479">Metal-binding</keyword>
<reference evidence="9" key="1">
    <citation type="submission" date="2022-03" db="EMBL/GenBank/DDBJ databases">
        <authorList>
            <person name="Sayadi A."/>
        </authorList>
    </citation>
    <scope>NUCLEOTIDE SEQUENCE</scope>
</reference>
<evidence type="ECO:0000259" key="8">
    <source>
        <dbReference type="Pfam" id="PF13359"/>
    </source>
</evidence>
<evidence type="ECO:0000256" key="3">
    <source>
        <dbReference type="ARBA" id="ARBA00006958"/>
    </source>
</evidence>
<comment type="similarity">
    <text evidence="3">Belongs to the HARBI1 family.</text>
</comment>
<comment type="cofactor">
    <cofactor evidence="1">
        <name>a divalent metal cation</name>
        <dbReference type="ChEBI" id="CHEBI:60240"/>
    </cofactor>
</comment>
<evidence type="ECO:0000256" key="4">
    <source>
        <dbReference type="ARBA" id="ARBA00022722"/>
    </source>
</evidence>
<keyword evidence="7" id="KW-0539">Nucleus</keyword>
<keyword evidence="4" id="KW-0540">Nuclease</keyword>
<proteinExistence type="inferred from homology"/>
<evidence type="ECO:0000256" key="2">
    <source>
        <dbReference type="ARBA" id="ARBA00004123"/>
    </source>
</evidence>
<keyword evidence="6" id="KW-0378">Hydrolase</keyword>
<feature type="domain" description="DDE Tnp4" evidence="8">
    <location>
        <begin position="58"/>
        <end position="214"/>
    </location>
</feature>
<organism evidence="9 10">
    <name type="scientific">Acanthoscelides obtectus</name>
    <name type="common">Bean weevil</name>
    <name type="synonym">Bruchus obtectus</name>
    <dbReference type="NCBI Taxonomy" id="200917"/>
    <lineage>
        <taxon>Eukaryota</taxon>
        <taxon>Metazoa</taxon>
        <taxon>Ecdysozoa</taxon>
        <taxon>Arthropoda</taxon>
        <taxon>Hexapoda</taxon>
        <taxon>Insecta</taxon>
        <taxon>Pterygota</taxon>
        <taxon>Neoptera</taxon>
        <taxon>Endopterygota</taxon>
        <taxon>Coleoptera</taxon>
        <taxon>Polyphaga</taxon>
        <taxon>Cucujiformia</taxon>
        <taxon>Chrysomeloidea</taxon>
        <taxon>Chrysomelidae</taxon>
        <taxon>Bruchinae</taxon>
        <taxon>Bruchini</taxon>
        <taxon>Acanthoscelides</taxon>
    </lineage>
</organism>
<dbReference type="AlphaFoldDB" id="A0A9P0KYE5"/>
<keyword evidence="10" id="KW-1185">Reference proteome</keyword>
<comment type="caution">
    <text evidence="9">The sequence shown here is derived from an EMBL/GenBank/DDBJ whole genome shotgun (WGS) entry which is preliminary data.</text>
</comment>
<dbReference type="Pfam" id="PF13359">
    <property type="entry name" value="DDE_Tnp_4"/>
    <property type="match status" value="1"/>
</dbReference>
<dbReference type="GO" id="GO:0004518">
    <property type="term" value="F:nuclease activity"/>
    <property type="evidence" value="ECO:0007669"/>
    <property type="project" value="UniProtKB-KW"/>
</dbReference>
<dbReference type="InterPro" id="IPR027806">
    <property type="entry name" value="HARBI1_dom"/>
</dbReference>
<dbReference type="InterPro" id="IPR045249">
    <property type="entry name" value="HARBI1-like"/>
</dbReference>
<name>A0A9P0KYE5_ACAOB</name>
<evidence type="ECO:0000256" key="6">
    <source>
        <dbReference type="ARBA" id="ARBA00022801"/>
    </source>
</evidence>
<evidence type="ECO:0000256" key="1">
    <source>
        <dbReference type="ARBA" id="ARBA00001968"/>
    </source>
</evidence>
<accession>A0A9P0KYE5</accession>
<dbReference type="PANTHER" id="PTHR22930">
    <property type="match status" value="1"/>
</dbReference>
<dbReference type="GO" id="GO:0046872">
    <property type="term" value="F:metal ion binding"/>
    <property type="evidence" value="ECO:0007669"/>
    <property type="project" value="UniProtKB-KW"/>
</dbReference>
<dbReference type="GO" id="GO:0005634">
    <property type="term" value="C:nucleus"/>
    <property type="evidence" value="ECO:0007669"/>
    <property type="project" value="UniProtKB-SubCell"/>
</dbReference>
<evidence type="ECO:0000256" key="5">
    <source>
        <dbReference type="ARBA" id="ARBA00022723"/>
    </source>
</evidence>
<sequence>MAIGQPSVSRVLHEVLDALNQPAVVNRFCHYPTTIEELRNLRESFFEETGVPGITGIIDCTHIALTTPVENEHIYVNRKNFHSLNVQMICDKQMKILNFNARYPGSTHDAFIWRNSRIEEFLSTMPDNQLGTFYLLADSGYPLRPWLMNPYLPEPAPGTPEARFNERMTQIRVLIERCFGLLKNRFRCLLKDRVLHYAPITVAQIVTACTVLHNICVENNIPLIEDEDFFNEELDGYENAVVEEFGRNVLNNNFVQRGREIRNFLARTYF</sequence>
<dbReference type="PANTHER" id="PTHR22930:SF267">
    <property type="entry name" value="NUCLEASE HARBI1-RELATED"/>
    <property type="match status" value="1"/>
</dbReference>
<dbReference type="EMBL" id="CAKOFQ010007008">
    <property type="protein sequence ID" value="CAH1986888.1"/>
    <property type="molecule type" value="Genomic_DNA"/>
</dbReference>
<dbReference type="Proteomes" id="UP001152888">
    <property type="component" value="Unassembled WGS sequence"/>
</dbReference>
<comment type="subcellular location">
    <subcellularLocation>
        <location evidence="2">Nucleus</location>
    </subcellularLocation>
</comment>
<protein>
    <recommendedName>
        <fullName evidence="8">DDE Tnp4 domain-containing protein</fullName>
    </recommendedName>
</protein>
<evidence type="ECO:0000313" key="9">
    <source>
        <dbReference type="EMBL" id="CAH1986888.1"/>
    </source>
</evidence>
<evidence type="ECO:0000313" key="10">
    <source>
        <dbReference type="Proteomes" id="UP001152888"/>
    </source>
</evidence>
<gene>
    <name evidence="9" type="ORF">ACAOBT_LOCUS17505</name>
</gene>
<dbReference type="GO" id="GO:0016787">
    <property type="term" value="F:hydrolase activity"/>
    <property type="evidence" value="ECO:0007669"/>
    <property type="project" value="UniProtKB-KW"/>
</dbReference>
<evidence type="ECO:0000256" key="7">
    <source>
        <dbReference type="ARBA" id="ARBA00023242"/>
    </source>
</evidence>